<protein>
    <submittedName>
        <fullName evidence="2">Uncharacterized protein</fullName>
    </submittedName>
</protein>
<dbReference type="Proteomes" id="UP000008064">
    <property type="component" value="Unassembled WGS sequence"/>
</dbReference>
<dbReference type="RefSeq" id="XP_007322119.1">
    <property type="nucleotide sequence ID" value="XM_007322057.1"/>
</dbReference>
<dbReference type="GeneID" id="18820724"/>
<dbReference type="HOGENOM" id="CLU_2211567_0_0_1"/>
<feature type="transmembrane region" description="Helical" evidence="1">
    <location>
        <begin position="60"/>
        <end position="82"/>
    </location>
</feature>
<reference evidence="2" key="1">
    <citation type="submission" date="2011-04" db="EMBL/GenBank/DDBJ databases">
        <title>Evolution of plant cell wall degrading machinery underlies the functional diversity of forest fungi.</title>
        <authorList>
            <consortium name="US DOE Joint Genome Institute (JGI-PGF)"/>
            <person name="Eastwood D.C."/>
            <person name="Floudas D."/>
            <person name="Binder M."/>
            <person name="Majcherczyk A."/>
            <person name="Schneider P."/>
            <person name="Aerts A."/>
            <person name="Asiegbu F.O."/>
            <person name="Baker S.E."/>
            <person name="Barry K."/>
            <person name="Bendiksby M."/>
            <person name="Blumentritt M."/>
            <person name="Coutinho P.M."/>
            <person name="Cullen D."/>
            <person name="Cullen D."/>
            <person name="Gathman A."/>
            <person name="Goodell B."/>
            <person name="Henrissat B."/>
            <person name="Ihrmark K."/>
            <person name="Kauserud H."/>
            <person name="Kohler A."/>
            <person name="LaButti K."/>
            <person name="Lapidus A."/>
            <person name="Lavin J.L."/>
            <person name="Lee Y.-H."/>
            <person name="Lindquist E."/>
            <person name="Lilly W."/>
            <person name="Lucas S."/>
            <person name="Morin E."/>
            <person name="Murat C."/>
            <person name="Oguiza J.A."/>
            <person name="Park J."/>
            <person name="Pisabarro A.G."/>
            <person name="Riley R."/>
            <person name="Rosling A."/>
            <person name="Salamov A."/>
            <person name="Schmidt O."/>
            <person name="Schmutz J."/>
            <person name="Skrede I."/>
            <person name="Stenlid J."/>
            <person name="Wiebenga A."/>
            <person name="Xie X."/>
            <person name="Kues U."/>
            <person name="Hibbett D.S."/>
            <person name="Hoffmeister D."/>
            <person name="Hogberg N."/>
            <person name="Martin F."/>
            <person name="Grigoriev I.V."/>
            <person name="Watkinson S.C."/>
        </authorList>
    </citation>
    <scope>NUCLEOTIDE SEQUENCE</scope>
    <source>
        <strain evidence="2">S7.9</strain>
    </source>
</reference>
<name>F8P6U6_SERL9</name>
<gene>
    <name evidence="2" type="ORF">SERLADRAFT_475966</name>
</gene>
<organism>
    <name type="scientific">Serpula lacrymans var. lacrymans (strain S7.9)</name>
    <name type="common">Dry rot fungus</name>
    <dbReference type="NCBI Taxonomy" id="578457"/>
    <lineage>
        <taxon>Eukaryota</taxon>
        <taxon>Fungi</taxon>
        <taxon>Dikarya</taxon>
        <taxon>Basidiomycota</taxon>
        <taxon>Agaricomycotina</taxon>
        <taxon>Agaricomycetes</taxon>
        <taxon>Agaricomycetidae</taxon>
        <taxon>Boletales</taxon>
        <taxon>Coniophorineae</taxon>
        <taxon>Serpulaceae</taxon>
        <taxon>Serpula</taxon>
    </lineage>
</organism>
<keyword evidence="1" id="KW-1133">Transmembrane helix</keyword>
<accession>F8P6U6</accession>
<dbReference type="AlphaFoldDB" id="F8P6U6"/>
<sequence length="107" mass="12122">MSFLSIAVIAKGYFDSTFSYLEYPAYKRPHSYPHPLLLAAAYSLSIVYRNHAMTRLPMVFTILNLVSALILNYMVLLVHVVAPWSSQDLSSNHWTAEGCQLKIPSMQ</sequence>
<dbReference type="EMBL" id="GL945439">
    <property type="protein sequence ID" value="EGO21162.1"/>
    <property type="molecule type" value="Genomic_DNA"/>
</dbReference>
<proteinExistence type="predicted"/>
<dbReference type="KEGG" id="sla:SERLADRAFT_475966"/>
<evidence type="ECO:0000313" key="2">
    <source>
        <dbReference type="EMBL" id="EGO21162.1"/>
    </source>
</evidence>
<keyword evidence="1" id="KW-0472">Membrane</keyword>
<evidence type="ECO:0000256" key="1">
    <source>
        <dbReference type="SAM" id="Phobius"/>
    </source>
</evidence>
<feature type="transmembrane region" description="Helical" evidence="1">
    <location>
        <begin position="32"/>
        <end position="48"/>
    </location>
</feature>
<keyword evidence="1" id="KW-0812">Transmembrane</keyword>